<dbReference type="Proteomes" id="UP001279734">
    <property type="component" value="Unassembled WGS sequence"/>
</dbReference>
<accession>A0AAD3SFR5</accession>
<feature type="compositionally biased region" description="Polar residues" evidence="1">
    <location>
        <begin position="97"/>
        <end position="108"/>
    </location>
</feature>
<protein>
    <submittedName>
        <fullName evidence="2">Uncharacterized protein</fullName>
    </submittedName>
</protein>
<gene>
    <name evidence="2" type="ORF">Nepgr_012289</name>
</gene>
<evidence type="ECO:0000313" key="3">
    <source>
        <dbReference type="Proteomes" id="UP001279734"/>
    </source>
</evidence>
<name>A0AAD3SFR5_NEPGR</name>
<evidence type="ECO:0000313" key="2">
    <source>
        <dbReference type="EMBL" id="GMH10448.1"/>
    </source>
</evidence>
<dbReference type="EMBL" id="BSYO01000010">
    <property type="protein sequence ID" value="GMH10448.1"/>
    <property type="molecule type" value="Genomic_DNA"/>
</dbReference>
<evidence type="ECO:0000256" key="1">
    <source>
        <dbReference type="SAM" id="MobiDB-lite"/>
    </source>
</evidence>
<feature type="region of interest" description="Disordered" evidence="1">
    <location>
        <begin position="58"/>
        <end position="108"/>
    </location>
</feature>
<dbReference type="AlphaFoldDB" id="A0AAD3SFR5"/>
<keyword evidence="3" id="KW-1185">Reference proteome</keyword>
<organism evidence="2 3">
    <name type="scientific">Nepenthes gracilis</name>
    <name type="common">Slender pitcher plant</name>
    <dbReference type="NCBI Taxonomy" id="150966"/>
    <lineage>
        <taxon>Eukaryota</taxon>
        <taxon>Viridiplantae</taxon>
        <taxon>Streptophyta</taxon>
        <taxon>Embryophyta</taxon>
        <taxon>Tracheophyta</taxon>
        <taxon>Spermatophyta</taxon>
        <taxon>Magnoliopsida</taxon>
        <taxon>eudicotyledons</taxon>
        <taxon>Gunneridae</taxon>
        <taxon>Pentapetalae</taxon>
        <taxon>Caryophyllales</taxon>
        <taxon>Nepenthaceae</taxon>
        <taxon>Nepenthes</taxon>
    </lineage>
</organism>
<proteinExistence type="predicted"/>
<sequence>MGERLRSISETSWVPTLKVSLDVAIPKGDAGVPSAEVLPDLPCDAPEGIGDEVLVEAQEEEAHSGPKPACHPPASATLDSRIDQSTGAKEASGVERQWQSTSLHWPCP</sequence>
<reference evidence="2" key="1">
    <citation type="submission" date="2023-05" db="EMBL/GenBank/DDBJ databases">
        <title>Nepenthes gracilis genome sequencing.</title>
        <authorList>
            <person name="Fukushima K."/>
        </authorList>
    </citation>
    <scope>NUCLEOTIDE SEQUENCE</scope>
    <source>
        <strain evidence="2">SING2019-196</strain>
    </source>
</reference>
<comment type="caution">
    <text evidence="2">The sequence shown here is derived from an EMBL/GenBank/DDBJ whole genome shotgun (WGS) entry which is preliminary data.</text>
</comment>